<dbReference type="InterPro" id="IPR020630">
    <property type="entry name" value="THF_DH/CycHdrlase_cat_dom"/>
</dbReference>
<dbReference type="GO" id="GO:0004488">
    <property type="term" value="F:methylenetetrahydrofolate dehydrogenase (NADP+) activity"/>
    <property type="evidence" value="ECO:0007669"/>
    <property type="project" value="UniProtKB-UniRule"/>
</dbReference>
<dbReference type="HAMAP" id="MF_01576">
    <property type="entry name" value="THF_DHG_CYH"/>
    <property type="match status" value="1"/>
</dbReference>
<comment type="pathway">
    <text evidence="1 12">One-carbon metabolism; tetrahydrofolate interconversion.</text>
</comment>
<dbReference type="FunFam" id="3.40.50.720:FF:000006">
    <property type="entry name" value="Bifunctional protein FolD"/>
    <property type="match status" value="1"/>
</dbReference>
<dbReference type="SUPFAM" id="SSF51735">
    <property type="entry name" value="NAD(P)-binding Rossmann-fold domains"/>
    <property type="match status" value="1"/>
</dbReference>
<dbReference type="Gene3D" id="3.40.50.720">
    <property type="entry name" value="NAD(P)-binding Rossmann-like Domain"/>
    <property type="match status" value="1"/>
</dbReference>
<dbReference type="GO" id="GO:0004477">
    <property type="term" value="F:methenyltetrahydrofolate cyclohydrolase activity"/>
    <property type="evidence" value="ECO:0007669"/>
    <property type="project" value="UniProtKB-UniRule"/>
</dbReference>
<comment type="similarity">
    <text evidence="12">Belongs to the tetrahydrofolate dehydrogenase/cyclohydrolase family.</text>
</comment>
<dbReference type="eggNOG" id="COG0190">
    <property type="taxonomic scope" value="Bacteria"/>
</dbReference>
<comment type="caution">
    <text evidence="15">The sequence shown here is derived from an EMBL/GenBank/DDBJ whole genome shotgun (WGS) entry which is preliminary data.</text>
</comment>
<keyword evidence="7 12" id="KW-0521">NADP</keyword>
<dbReference type="GO" id="GO:0005829">
    <property type="term" value="C:cytosol"/>
    <property type="evidence" value="ECO:0007669"/>
    <property type="project" value="TreeGrafter"/>
</dbReference>
<feature type="domain" description="Tetrahydrofolate dehydrogenase/cyclohydrolase catalytic" evidence="13">
    <location>
        <begin position="6"/>
        <end position="120"/>
    </location>
</feature>
<keyword evidence="3 12" id="KW-0554">One-carbon metabolism</keyword>
<dbReference type="EC" id="1.5.1.5" evidence="12"/>
<dbReference type="GO" id="GO:0009086">
    <property type="term" value="P:methionine biosynthetic process"/>
    <property type="evidence" value="ECO:0007669"/>
    <property type="project" value="UniProtKB-KW"/>
</dbReference>
<keyword evidence="8 12" id="KW-0560">Oxidoreductase</keyword>
<dbReference type="InterPro" id="IPR046346">
    <property type="entry name" value="Aminoacid_DH-like_N_sf"/>
</dbReference>
<keyword evidence="10 12" id="KW-0486">Methionine biosynthesis</keyword>
<dbReference type="CDD" id="cd01080">
    <property type="entry name" value="NAD_bind_m-THF_DH_Cyclohyd"/>
    <property type="match status" value="1"/>
</dbReference>
<comment type="catalytic activity">
    <reaction evidence="12">
        <text>(6R)-5,10-methenyltetrahydrofolate + H2O = (6R)-10-formyltetrahydrofolate + H(+)</text>
        <dbReference type="Rhea" id="RHEA:23700"/>
        <dbReference type="ChEBI" id="CHEBI:15377"/>
        <dbReference type="ChEBI" id="CHEBI:15378"/>
        <dbReference type="ChEBI" id="CHEBI:57455"/>
        <dbReference type="ChEBI" id="CHEBI:195366"/>
        <dbReference type="EC" id="3.5.4.9"/>
    </reaction>
</comment>
<evidence type="ECO:0000313" key="15">
    <source>
        <dbReference type="EMBL" id="EEG78321.1"/>
    </source>
</evidence>
<name>C0GE27_DETAL</name>
<proteinExistence type="inferred from homology"/>
<evidence type="ECO:0000256" key="8">
    <source>
        <dbReference type="ARBA" id="ARBA00023002"/>
    </source>
</evidence>
<dbReference type="RefSeq" id="WP_008514971.1">
    <property type="nucleotide sequence ID" value="NZ_ACJM01000003.1"/>
</dbReference>
<dbReference type="InterPro" id="IPR036291">
    <property type="entry name" value="NAD(P)-bd_dom_sf"/>
</dbReference>
<evidence type="ECO:0000256" key="6">
    <source>
        <dbReference type="ARBA" id="ARBA00022801"/>
    </source>
</evidence>
<dbReference type="GO" id="GO:0000105">
    <property type="term" value="P:L-histidine biosynthetic process"/>
    <property type="evidence" value="ECO:0007669"/>
    <property type="project" value="UniProtKB-KW"/>
</dbReference>
<comment type="function">
    <text evidence="12">Catalyzes the oxidation of 5,10-methylenetetrahydrofolate to 5,10-methenyltetrahydrofolate and then the hydrolysis of 5,10-methenyltetrahydrofolate to 10-formyltetrahydrofolate.</text>
</comment>
<dbReference type="PANTHER" id="PTHR48099:SF5">
    <property type="entry name" value="C-1-TETRAHYDROFOLATE SYNTHASE, CYTOPLASMIC"/>
    <property type="match status" value="1"/>
</dbReference>
<dbReference type="AlphaFoldDB" id="C0GE27"/>
<reference evidence="15 16" key="1">
    <citation type="submission" date="2009-02" db="EMBL/GenBank/DDBJ databases">
        <title>Sequencing of the draft genome and assembly of Dethiobacter alkaliphilus AHT 1.</title>
        <authorList>
            <consortium name="US DOE Joint Genome Institute (JGI-PGF)"/>
            <person name="Lucas S."/>
            <person name="Copeland A."/>
            <person name="Lapidus A."/>
            <person name="Glavina del Rio T."/>
            <person name="Dalin E."/>
            <person name="Tice H."/>
            <person name="Bruce D."/>
            <person name="Goodwin L."/>
            <person name="Pitluck S."/>
            <person name="Larimer F."/>
            <person name="Land M.L."/>
            <person name="Hauser L."/>
            <person name="Muyzer G."/>
        </authorList>
    </citation>
    <scope>NUCLEOTIDE SEQUENCE [LARGE SCALE GENOMIC DNA]</scope>
    <source>
        <strain evidence="15 16">AHT 1</strain>
    </source>
</reference>
<evidence type="ECO:0000256" key="1">
    <source>
        <dbReference type="ARBA" id="ARBA00004777"/>
    </source>
</evidence>
<keyword evidence="5 12" id="KW-0658">Purine biosynthesis</keyword>
<dbReference type="PRINTS" id="PR00085">
    <property type="entry name" value="THFDHDRGNASE"/>
</dbReference>
<dbReference type="Gene3D" id="3.40.50.10860">
    <property type="entry name" value="Leucine Dehydrogenase, chain A, domain 1"/>
    <property type="match status" value="1"/>
</dbReference>
<keyword evidence="6 12" id="KW-0378">Hydrolase</keyword>
<accession>C0GE27</accession>
<protein>
    <recommendedName>
        <fullName evidence="12">Bifunctional protein FolD</fullName>
    </recommendedName>
    <domain>
        <recommendedName>
            <fullName evidence="12">Methylenetetrahydrofolate dehydrogenase</fullName>
            <ecNumber evidence="12">1.5.1.5</ecNumber>
        </recommendedName>
    </domain>
    <domain>
        <recommendedName>
            <fullName evidence="12">Methenyltetrahydrofolate cyclohydrolase</fullName>
            <ecNumber evidence="12">3.5.4.9</ecNumber>
        </recommendedName>
    </domain>
</protein>
<evidence type="ECO:0000256" key="10">
    <source>
        <dbReference type="ARBA" id="ARBA00023167"/>
    </source>
</evidence>
<dbReference type="InterPro" id="IPR020631">
    <property type="entry name" value="THF_DH/CycHdrlase_NAD-bd_dom"/>
</dbReference>
<evidence type="ECO:0000256" key="2">
    <source>
        <dbReference type="ARBA" id="ARBA00011738"/>
    </source>
</evidence>
<evidence type="ECO:0000259" key="13">
    <source>
        <dbReference type="Pfam" id="PF00763"/>
    </source>
</evidence>
<organism evidence="15 16">
    <name type="scientific">Dethiobacter alkaliphilus AHT 1</name>
    <dbReference type="NCBI Taxonomy" id="555088"/>
    <lineage>
        <taxon>Bacteria</taxon>
        <taxon>Bacillati</taxon>
        <taxon>Bacillota</taxon>
        <taxon>Dethiobacteria</taxon>
        <taxon>Dethiobacterales</taxon>
        <taxon>Dethiobacteraceae</taxon>
        <taxon>Dethiobacter</taxon>
    </lineage>
</organism>
<comment type="subunit">
    <text evidence="2 12">Homodimer.</text>
</comment>
<dbReference type="Proteomes" id="UP000006443">
    <property type="component" value="Unassembled WGS sequence"/>
</dbReference>
<sequence length="278" mass="30098">MSARIIDGSAVAGELQQQIKQDVAKLKSENKQLPGLAIVVVSSPKARKNIAELKKRMCEKVGIHCEIHKLNPLSGQDDVIALIEKLNKDPKITGINIHPVPDHIDYRAVVQALDPAKDVEGVHPMNQGNFLIGDKKFIPFTPRAIMRLLESTGEDLKGKRAVIVGRSQHVGLPVGFLLLEKHATVTYAHSRSWYLEDVTRLADILIVAAGHPEMITGSMIKPGAIVIDVGTNIVGGQLVGDVEHHTAQRVAGWITPVPGGVGPMTVAMLLMNLVECCE</sequence>
<evidence type="ECO:0000256" key="7">
    <source>
        <dbReference type="ARBA" id="ARBA00022857"/>
    </source>
</evidence>
<keyword evidence="4 12" id="KW-0028">Amino-acid biosynthesis</keyword>
<feature type="domain" description="Tetrahydrofolate dehydrogenase/cyclohydrolase NAD(P)-binding" evidence="14">
    <location>
        <begin position="139"/>
        <end position="277"/>
    </location>
</feature>
<evidence type="ECO:0000313" key="16">
    <source>
        <dbReference type="Proteomes" id="UP000006443"/>
    </source>
</evidence>
<dbReference type="Pfam" id="PF00763">
    <property type="entry name" value="THF_DHG_CYH"/>
    <property type="match status" value="1"/>
</dbReference>
<dbReference type="EMBL" id="ACJM01000003">
    <property type="protein sequence ID" value="EEG78321.1"/>
    <property type="molecule type" value="Genomic_DNA"/>
</dbReference>
<dbReference type="InterPro" id="IPR020867">
    <property type="entry name" value="THF_DH/CycHdrlase_CS"/>
</dbReference>
<dbReference type="OrthoDB" id="9803580at2"/>
<dbReference type="GO" id="GO:0035999">
    <property type="term" value="P:tetrahydrofolate interconversion"/>
    <property type="evidence" value="ECO:0007669"/>
    <property type="project" value="UniProtKB-UniRule"/>
</dbReference>
<keyword evidence="11 12" id="KW-0511">Multifunctional enzyme</keyword>
<keyword evidence="16" id="KW-1185">Reference proteome</keyword>
<dbReference type="GO" id="GO:0006164">
    <property type="term" value="P:purine nucleotide biosynthetic process"/>
    <property type="evidence" value="ECO:0007669"/>
    <property type="project" value="UniProtKB-KW"/>
</dbReference>
<evidence type="ECO:0000256" key="12">
    <source>
        <dbReference type="HAMAP-Rule" id="MF_01576"/>
    </source>
</evidence>
<dbReference type="Pfam" id="PF02882">
    <property type="entry name" value="THF_DHG_CYH_C"/>
    <property type="match status" value="1"/>
</dbReference>
<keyword evidence="9 12" id="KW-0368">Histidine biosynthesis</keyword>
<dbReference type="SUPFAM" id="SSF53223">
    <property type="entry name" value="Aminoacid dehydrogenase-like, N-terminal domain"/>
    <property type="match status" value="1"/>
</dbReference>
<gene>
    <name evidence="12" type="primary">folD</name>
    <name evidence="15" type="ORF">DealDRAFT_0736</name>
</gene>
<evidence type="ECO:0000256" key="4">
    <source>
        <dbReference type="ARBA" id="ARBA00022605"/>
    </source>
</evidence>
<dbReference type="PANTHER" id="PTHR48099">
    <property type="entry name" value="C-1-TETRAHYDROFOLATE SYNTHASE, CYTOPLASMIC-RELATED"/>
    <property type="match status" value="1"/>
</dbReference>
<dbReference type="EC" id="3.5.4.9" evidence="12"/>
<evidence type="ECO:0000256" key="9">
    <source>
        <dbReference type="ARBA" id="ARBA00023102"/>
    </source>
</evidence>
<dbReference type="PROSITE" id="PS00767">
    <property type="entry name" value="THF_DHG_CYH_2"/>
    <property type="match status" value="1"/>
</dbReference>
<feature type="binding site" evidence="12">
    <location>
        <position position="231"/>
    </location>
    <ligand>
        <name>NADP(+)</name>
        <dbReference type="ChEBI" id="CHEBI:58349"/>
    </ligand>
</feature>
<dbReference type="InterPro" id="IPR000672">
    <property type="entry name" value="THF_DH/CycHdrlase"/>
</dbReference>
<evidence type="ECO:0000256" key="11">
    <source>
        <dbReference type="ARBA" id="ARBA00023268"/>
    </source>
</evidence>
<evidence type="ECO:0000256" key="3">
    <source>
        <dbReference type="ARBA" id="ARBA00022563"/>
    </source>
</evidence>
<comment type="caution">
    <text evidence="12">Lacks conserved residue(s) required for the propagation of feature annotation.</text>
</comment>
<dbReference type="UniPathway" id="UPA00193"/>
<evidence type="ECO:0000256" key="5">
    <source>
        <dbReference type="ARBA" id="ARBA00022755"/>
    </source>
</evidence>
<feature type="binding site" evidence="12">
    <location>
        <begin position="165"/>
        <end position="167"/>
    </location>
    <ligand>
        <name>NADP(+)</name>
        <dbReference type="ChEBI" id="CHEBI:58349"/>
    </ligand>
</feature>
<evidence type="ECO:0000259" key="14">
    <source>
        <dbReference type="Pfam" id="PF02882"/>
    </source>
</evidence>
<dbReference type="STRING" id="555088.DealDRAFT_0736"/>
<comment type="catalytic activity">
    <reaction evidence="12">
        <text>(6R)-5,10-methylene-5,6,7,8-tetrahydrofolate + NADP(+) = (6R)-5,10-methenyltetrahydrofolate + NADPH</text>
        <dbReference type="Rhea" id="RHEA:22812"/>
        <dbReference type="ChEBI" id="CHEBI:15636"/>
        <dbReference type="ChEBI" id="CHEBI:57455"/>
        <dbReference type="ChEBI" id="CHEBI:57783"/>
        <dbReference type="ChEBI" id="CHEBI:58349"/>
        <dbReference type="EC" id="1.5.1.5"/>
    </reaction>
</comment>